<organism evidence="2 3">
    <name type="scientific">Collybiopsis luxurians FD-317 M1</name>
    <dbReference type="NCBI Taxonomy" id="944289"/>
    <lineage>
        <taxon>Eukaryota</taxon>
        <taxon>Fungi</taxon>
        <taxon>Dikarya</taxon>
        <taxon>Basidiomycota</taxon>
        <taxon>Agaricomycotina</taxon>
        <taxon>Agaricomycetes</taxon>
        <taxon>Agaricomycetidae</taxon>
        <taxon>Agaricales</taxon>
        <taxon>Marasmiineae</taxon>
        <taxon>Omphalotaceae</taxon>
        <taxon>Collybiopsis</taxon>
        <taxon>Collybiopsis luxurians</taxon>
    </lineage>
</organism>
<proteinExistence type="predicted"/>
<dbReference type="HOGENOM" id="CLU_568646_0_0_1"/>
<dbReference type="InterPro" id="IPR001810">
    <property type="entry name" value="F-box_dom"/>
</dbReference>
<name>A0A0D0BXL9_9AGAR</name>
<dbReference type="SUPFAM" id="SSF81383">
    <property type="entry name" value="F-box domain"/>
    <property type="match status" value="1"/>
</dbReference>
<keyword evidence="3" id="KW-1185">Reference proteome</keyword>
<dbReference type="AlphaFoldDB" id="A0A0D0BXL9"/>
<dbReference type="InterPro" id="IPR036047">
    <property type="entry name" value="F-box-like_dom_sf"/>
</dbReference>
<dbReference type="PROSITE" id="PS50181">
    <property type="entry name" value="FBOX"/>
    <property type="match status" value="1"/>
</dbReference>
<dbReference type="Proteomes" id="UP000053593">
    <property type="component" value="Unassembled WGS sequence"/>
</dbReference>
<protein>
    <recommendedName>
        <fullName evidence="1">F-box domain-containing protein</fullName>
    </recommendedName>
</protein>
<feature type="domain" description="F-box" evidence="1">
    <location>
        <begin position="1"/>
        <end position="51"/>
    </location>
</feature>
<reference evidence="2 3" key="1">
    <citation type="submission" date="2014-04" db="EMBL/GenBank/DDBJ databases">
        <title>Evolutionary Origins and Diversification of the Mycorrhizal Mutualists.</title>
        <authorList>
            <consortium name="DOE Joint Genome Institute"/>
            <consortium name="Mycorrhizal Genomics Consortium"/>
            <person name="Kohler A."/>
            <person name="Kuo A."/>
            <person name="Nagy L.G."/>
            <person name="Floudas D."/>
            <person name="Copeland A."/>
            <person name="Barry K.W."/>
            <person name="Cichocki N."/>
            <person name="Veneault-Fourrey C."/>
            <person name="LaButti K."/>
            <person name="Lindquist E.A."/>
            <person name="Lipzen A."/>
            <person name="Lundell T."/>
            <person name="Morin E."/>
            <person name="Murat C."/>
            <person name="Riley R."/>
            <person name="Ohm R."/>
            <person name="Sun H."/>
            <person name="Tunlid A."/>
            <person name="Henrissat B."/>
            <person name="Grigoriev I.V."/>
            <person name="Hibbett D.S."/>
            <person name="Martin F."/>
        </authorList>
    </citation>
    <scope>NUCLEOTIDE SEQUENCE [LARGE SCALE GENOMIC DNA]</scope>
    <source>
        <strain evidence="2 3">FD-317 M1</strain>
    </source>
</reference>
<evidence type="ECO:0000313" key="3">
    <source>
        <dbReference type="Proteomes" id="UP000053593"/>
    </source>
</evidence>
<evidence type="ECO:0000313" key="2">
    <source>
        <dbReference type="EMBL" id="KIK54529.1"/>
    </source>
</evidence>
<sequence length="468" mass="53418">MAKLLDLPEELLSFICEETDAESLFPLAISCRVFNRLAGNRYLRHINYDRLSLDISDRGQSRPWNPQELSFSTLHNVARILGSLTNVSFISVIFSTHAPVALKQLKSIVLLLRRIQHGIRSIRVSFDRGLSGIGYHSKPCSVSLFNAAFKEFMQQVQRTRVKSLQIQGYVPLTKGRFGFRLSQNTYISDFQISDSFLLSDRCRGWLITFLNSSAIASLTASNSDGWTAILPKIQMPSLQRIVFSESWSIPRQGSKRVDIDVLADFLNRHPILYHVDCGNLSTPIPTPRSRQCPPLTSITQIKGTILQLCHFLSFSNVLPNLQRIEIDRQSSLNYALKKSELWGLLAFLRKRSTLRTLTIPINLYRLRSDILSGLKTPIRSMLPQVKSLEFLGFRDFPEQETLNFLRWGQKVFPNVGILNVRYVEWSDERNSSFAQAVYTEWSSVKTLKINSTCTYVKTENGAGEFRQQ</sequence>
<dbReference type="EMBL" id="KN834815">
    <property type="protein sequence ID" value="KIK54529.1"/>
    <property type="molecule type" value="Genomic_DNA"/>
</dbReference>
<dbReference type="OrthoDB" id="2931304at2759"/>
<evidence type="ECO:0000259" key="1">
    <source>
        <dbReference type="PROSITE" id="PS50181"/>
    </source>
</evidence>
<gene>
    <name evidence="2" type="ORF">GYMLUDRAFT_264599</name>
</gene>
<accession>A0A0D0BXL9</accession>